<feature type="transmembrane region" description="Helical" evidence="1">
    <location>
        <begin position="12"/>
        <end position="32"/>
    </location>
</feature>
<dbReference type="EMBL" id="UZWE01000030">
    <property type="protein sequence ID" value="VDS08850.1"/>
    <property type="molecule type" value="Genomic_DNA"/>
</dbReference>
<keyword evidence="3" id="KW-1185">Reference proteome</keyword>
<dbReference type="Proteomes" id="UP000270743">
    <property type="component" value="Unassembled WGS sequence"/>
</dbReference>
<dbReference type="InterPro" id="IPR006481">
    <property type="entry name" value="Phage_lambda_GpS_holin"/>
</dbReference>
<feature type="transmembrane region" description="Helical" evidence="1">
    <location>
        <begin position="68"/>
        <end position="90"/>
    </location>
</feature>
<dbReference type="RefSeq" id="WP_126154507.1">
    <property type="nucleotide sequence ID" value="NZ_UZWE01000030.1"/>
</dbReference>
<evidence type="ECO:0000313" key="3">
    <source>
        <dbReference type="Proteomes" id="UP000270743"/>
    </source>
</evidence>
<keyword evidence="1" id="KW-0472">Membrane</keyword>
<protein>
    <recommendedName>
        <fullName evidence="4">Phage holin family (Lysis protein S)</fullName>
    </recommendedName>
</protein>
<proteinExistence type="predicted"/>
<accession>A0A3S5D421</accession>
<dbReference type="OrthoDB" id="7775264at2"/>
<organism evidence="2 3">
    <name type="scientific">Paracoccus haematequi</name>
    <dbReference type="NCBI Taxonomy" id="2491866"/>
    <lineage>
        <taxon>Bacteria</taxon>
        <taxon>Pseudomonadati</taxon>
        <taxon>Pseudomonadota</taxon>
        <taxon>Alphaproteobacteria</taxon>
        <taxon>Rhodobacterales</taxon>
        <taxon>Paracoccaceae</taxon>
        <taxon>Paracoccus</taxon>
    </lineage>
</organism>
<keyword evidence="1" id="KW-0812">Transmembrane</keyword>
<sequence>MQDDPNLWREIVGARAPEVWAGIMAGMIYVYVKSPHPTWTMRVFEAIISGLIAYATSDWAAERVGVPLPVAAALLAACGYLILDVVRSLIADRQILKDIIVKRLGGKNG</sequence>
<evidence type="ECO:0000256" key="1">
    <source>
        <dbReference type="SAM" id="Phobius"/>
    </source>
</evidence>
<reference evidence="2 3" key="1">
    <citation type="submission" date="2018-12" db="EMBL/GenBank/DDBJ databases">
        <authorList>
            <person name="Criscuolo A."/>
        </authorList>
    </citation>
    <scope>NUCLEOTIDE SEQUENCE [LARGE SCALE GENOMIC DNA]</scope>
    <source>
        <strain evidence="2">ACIP1116241</strain>
    </source>
</reference>
<keyword evidence="1" id="KW-1133">Transmembrane helix</keyword>
<evidence type="ECO:0008006" key="4">
    <source>
        <dbReference type="Google" id="ProtNLM"/>
    </source>
</evidence>
<gene>
    <name evidence="2" type="ORF">PARHAE_02035</name>
</gene>
<dbReference type="Pfam" id="PF05106">
    <property type="entry name" value="Phage_holin_3_1"/>
    <property type="match status" value="1"/>
</dbReference>
<dbReference type="AlphaFoldDB" id="A0A3S5D421"/>
<name>A0A3S5D421_9RHOB</name>
<evidence type="ECO:0000313" key="2">
    <source>
        <dbReference type="EMBL" id="VDS08850.1"/>
    </source>
</evidence>